<accession>A0AAW9CMI5</accession>
<dbReference type="Proteomes" id="UP001272137">
    <property type="component" value="Unassembled WGS sequence"/>
</dbReference>
<dbReference type="AlphaFoldDB" id="A0AAW9CMI5"/>
<protein>
    <submittedName>
        <fullName evidence="1">Uncharacterized protein</fullName>
    </submittedName>
</protein>
<name>A0AAW9CMI5_BURTH</name>
<reference evidence="1" key="1">
    <citation type="submission" date="2018-08" db="EMBL/GenBank/DDBJ databases">
        <title>Identification of Burkholderia cepacia strains that express a Burkholderia pseudomallei-like capsular polysaccharide.</title>
        <authorList>
            <person name="Burtnick M.N."/>
            <person name="Vongsouvath M."/>
            <person name="Newton P."/>
            <person name="Wuthiekanun V."/>
            <person name="Limmathurotsakul D."/>
            <person name="Brett P.J."/>
            <person name="Chantratita N."/>
            <person name="Dance D.A."/>
        </authorList>
    </citation>
    <scope>NUCLEOTIDE SEQUENCE</scope>
    <source>
        <strain evidence="1">SBXCC001</strain>
    </source>
</reference>
<organism evidence="1 2">
    <name type="scientific">Burkholderia thailandensis</name>
    <dbReference type="NCBI Taxonomy" id="57975"/>
    <lineage>
        <taxon>Bacteria</taxon>
        <taxon>Pseudomonadati</taxon>
        <taxon>Pseudomonadota</taxon>
        <taxon>Betaproteobacteria</taxon>
        <taxon>Burkholderiales</taxon>
        <taxon>Burkholderiaceae</taxon>
        <taxon>Burkholderia</taxon>
        <taxon>pseudomallei group</taxon>
    </lineage>
</organism>
<dbReference type="EMBL" id="QXCT01000001">
    <property type="protein sequence ID" value="MDW9252160.1"/>
    <property type="molecule type" value="Genomic_DNA"/>
</dbReference>
<comment type="caution">
    <text evidence="1">The sequence shown here is derived from an EMBL/GenBank/DDBJ whole genome shotgun (WGS) entry which is preliminary data.</text>
</comment>
<evidence type="ECO:0000313" key="1">
    <source>
        <dbReference type="EMBL" id="MDW9252160.1"/>
    </source>
</evidence>
<gene>
    <name evidence="1" type="ORF">C7S16_5553</name>
</gene>
<proteinExistence type="predicted"/>
<sequence>MRCTACDAHPRVSRLTLLIAAYPLRPGGSRARRSGPRIPARTP</sequence>
<evidence type="ECO:0000313" key="2">
    <source>
        <dbReference type="Proteomes" id="UP001272137"/>
    </source>
</evidence>